<dbReference type="InParanoid" id="F0YK68"/>
<proteinExistence type="predicted"/>
<sequence length="251" mass="26398">MLVFVVVWAVAFLARLVIELDPNARARKFALVVTLEVAVSLQGFCYGVLCLSSDDALRRLEDATIGAARAAAARRSERRRLRKMSSLGPAARHPWSELAATPRTRRRTLSRLPSLSMSRRRLPSGDVEAPAAALDRDVHAALEDLAPPGADVYAVGVQECNCWPELVAAVGGALGAGFSELGRAQLGSAHLKGVIGVVVFARADDVAAGFVAAEARAAVPLGADLGGGRRASNKGAACVQRPEAVATFERP</sequence>
<gene>
    <name evidence="2" type="ORF">AURANDRAFT_67211</name>
</gene>
<evidence type="ECO:0000313" key="3">
    <source>
        <dbReference type="Proteomes" id="UP000002729"/>
    </source>
</evidence>
<dbReference type="RefSeq" id="XP_009040834.1">
    <property type="nucleotide sequence ID" value="XM_009042586.1"/>
</dbReference>
<evidence type="ECO:0000313" key="2">
    <source>
        <dbReference type="EMBL" id="EGB04447.1"/>
    </source>
</evidence>
<organism evidence="3">
    <name type="scientific">Aureococcus anophagefferens</name>
    <name type="common">Harmful bloom alga</name>
    <dbReference type="NCBI Taxonomy" id="44056"/>
    <lineage>
        <taxon>Eukaryota</taxon>
        <taxon>Sar</taxon>
        <taxon>Stramenopiles</taxon>
        <taxon>Ochrophyta</taxon>
        <taxon>Pelagophyceae</taxon>
        <taxon>Pelagomonadales</taxon>
        <taxon>Pelagomonadaceae</taxon>
        <taxon>Aureococcus</taxon>
    </lineage>
</organism>
<feature type="transmembrane region" description="Helical" evidence="1">
    <location>
        <begin position="29"/>
        <end position="51"/>
    </location>
</feature>
<keyword evidence="1" id="KW-1133">Transmembrane helix</keyword>
<name>F0YK68_AURAN</name>
<dbReference type="KEGG" id="aaf:AURANDRAFT_67211"/>
<dbReference type="GeneID" id="20226124"/>
<keyword evidence="1" id="KW-0472">Membrane</keyword>
<reference evidence="2 3" key="1">
    <citation type="journal article" date="2011" name="Proc. Natl. Acad. Sci. U.S.A.">
        <title>Niche of harmful alga Aureococcus anophagefferens revealed through ecogenomics.</title>
        <authorList>
            <person name="Gobler C.J."/>
            <person name="Berry D.L."/>
            <person name="Dyhrman S.T."/>
            <person name="Wilhelm S.W."/>
            <person name="Salamov A."/>
            <person name="Lobanov A.V."/>
            <person name="Zhang Y."/>
            <person name="Collier J.L."/>
            <person name="Wurch L.L."/>
            <person name="Kustka A.B."/>
            <person name="Dill B.D."/>
            <person name="Shah M."/>
            <person name="VerBerkmoes N.C."/>
            <person name="Kuo A."/>
            <person name="Terry A."/>
            <person name="Pangilinan J."/>
            <person name="Lindquist E.A."/>
            <person name="Lucas S."/>
            <person name="Paulsen I.T."/>
            <person name="Hattenrath-Lehmann T.K."/>
            <person name="Talmage S.C."/>
            <person name="Walker E.A."/>
            <person name="Koch F."/>
            <person name="Burson A.M."/>
            <person name="Marcoval M.A."/>
            <person name="Tang Y.Z."/>
            <person name="Lecleir G.R."/>
            <person name="Coyne K.J."/>
            <person name="Berg G.M."/>
            <person name="Bertrand E.M."/>
            <person name="Saito M.A."/>
            <person name="Gladyshev V.N."/>
            <person name="Grigoriev I.V."/>
        </authorList>
    </citation>
    <scope>NUCLEOTIDE SEQUENCE [LARGE SCALE GENOMIC DNA]</scope>
    <source>
        <strain evidence="3">CCMP 1984</strain>
    </source>
</reference>
<keyword evidence="3" id="KW-1185">Reference proteome</keyword>
<keyword evidence="1" id="KW-0812">Transmembrane</keyword>
<dbReference type="Proteomes" id="UP000002729">
    <property type="component" value="Unassembled WGS sequence"/>
</dbReference>
<dbReference type="AlphaFoldDB" id="F0YK68"/>
<evidence type="ECO:0000256" key="1">
    <source>
        <dbReference type="SAM" id="Phobius"/>
    </source>
</evidence>
<accession>F0YK68</accession>
<protein>
    <submittedName>
        <fullName evidence="2">Uncharacterized protein</fullName>
    </submittedName>
</protein>
<dbReference type="EMBL" id="GL833151">
    <property type="protein sequence ID" value="EGB04447.1"/>
    <property type="molecule type" value="Genomic_DNA"/>
</dbReference>